<sequence>MSLFLKGLLLKIFPSFGPKGLIDTQISVYKRLKKKFPKAAENDIINSLIMSRINAPLSPSTKHEERLHYESILQNTNKKLEDVIWAIFEYENVLSREAELNLQLQKINAQPVEIEQEYQRWKKYIMECVEKLRKNP</sequence>
<accession>X1G708</accession>
<dbReference type="AlphaFoldDB" id="X1G708"/>
<comment type="caution">
    <text evidence="1">The sequence shown here is derived from an EMBL/GenBank/DDBJ whole genome shotgun (WGS) entry which is preliminary data.</text>
</comment>
<proteinExistence type="predicted"/>
<gene>
    <name evidence="1" type="ORF">S03H2_10174</name>
</gene>
<name>X1G708_9ZZZZ</name>
<protein>
    <submittedName>
        <fullName evidence="1">Uncharacterized protein</fullName>
    </submittedName>
</protein>
<evidence type="ECO:0000313" key="1">
    <source>
        <dbReference type="EMBL" id="GAH28803.1"/>
    </source>
</evidence>
<organism evidence="1">
    <name type="scientific">marine sediment metagenome</name>
    <dbReference type="NCBI Taxonomy" id="412755"/>
    <lineage>
        <taxon>unclassified sequences</taxon>
        <taxon>metagenomes</taxon>
        <taxon>ecological metagenomes</taxon>
    </lineage>
</organism>
<reference evidence="1" key="1">
    <citation type="journal article" date="2014" name="Front. Microbiol.">
        <title>High frequency of phylogenetically diverse reductive dehalogenase-homologous genes in deep subseafloor sedimentary metagenomes.</title>
        <authorList>
            <person name="Kawai M."/>
            <person name="Futagami T."/>
            <person name="Toyoda A."/>
            <person name="Takaki Y."/>
            <person name="Nishi S."/>
            <person name="Hori S."/>
            <person name="Arai W."/>
            <person name="Tsubouchi T."/>
            <person name="Morono Y."/>
            <person name="Uchiyama I."/>
            <person name="Ito T."/>
            <person name="Fujiyama A."/>
            <person name="Inagaki F."/>
            <person name="Takami H."/>
        </authorList>
    </citation>
    <scope>NUCLEOTIDE SEQUENCE</scope>
    <source>
        <strain evidence="1">Expedition CK06-06</strain>
    </source>
</reference>
<dbReference type="EMBL" id="BARU01005250">
    <property type="protein sequence ID" value="GAH28803.1"/>
    <property type="molecule type" value="Genomic_DNA"/>
</dbReference>